<gene>
    <name evidence="2" type="ORF">GCM10022276_19820</name>
</gene>
<comment type="caution">
    <text evidence="2">The sequence shown here is derived from an EMBL/GenBank/DDBJ whole genome shotgun (WGS) entry which is preliminary data.</text>
</comment>
<dbReference type="Pfam" id="PF12728">
    <property type="entry name" value="HTH_17"/>
    <property type="match status" value="1"/>
</dbReference>
<feature type="domain" description="Helix-turn-helix" evidence="1">
    <location>
        <begin position="8"/>
        <end position="54"/>
    </location>
</feature>
<reference evidence="3" key="1">
    <citation type="journal article" date="2019" name="Int. J. Syst. Evol. Microbiol.">
        <title>The Global Catalogue of Microorganisms (GCM) 10K type strain sequencing project: providing services to taxonomists for standard genome sequencing and annotation.</title>
        <authorList>
            <consortium name="The Broad Institute Genomics Platform"/>
            <consortium name="The Broad Institute Genome Sequencing Center for Infectious Disease"/>
            <person name="Wu L."/>
            <person name="Ma J."/>
        </authorList>
    </citation>
    <scope>NUCLEOTIDE SEQUENCE [LARGE SCALE GENOMIC DNA]</scope>
    <source>
        <strain evidence="3">JCM 17543</strain>
    </source>
</reference>
<name>A0ABP7LJW1_9SPHN</name>
<dbReference type="RefSeq" id="WP_344699529.1">
    <property type="nucleotide sequence ID" value="NZ_BAABBM010000001.1"/>
</dbReference>
<accession>A0ABP7LJW1</accession>
<evidence type="ECO:0000313" key="2">
    <source>
        <dbReference type="EMBL" id="GAA3901055.1"/>
    </source>
</evidence>
<dbReference type="EMBL" id="BAABBM010000001">
    <property type="protein sequence ID" value="GAA3901055.1"/>
    <property type="molecule type" value="Genomic_DNA"/>
</dbReference>
<evidence type="ECO:0000313" key="3">
    <source>
        <dbReference type="Proteomes" id="UP001500827"/>
    </source>
</evidence>
<dbReference type="Proteomes" id="UP001500827">
    <property type="component" value="Unassembled WGS sequence"/>
</dbReference>
<keyword evidence="3" id="KW-1185">Reference proteome</keyword>
<dbReference type="InterPro" id="IPR041657">
    <property type="entry name" value="HTH_17"/>
</dbReference>
<organism evidence="2 3">
    <name type="scientific">Sphingomonas limnosediminicola</name>
    <dbReference type="NCBI Taxonomy" id="940133"/>
    <lineage>
        <taxon>Bacteria</taxon>
        <taxon>Pseudomonadati</taxon>
        <taxon>Pseudomonadota</taxon>
        <taxon>Alphaproteobacteria</taxon>
        <taxon>Sphingomonadales</taxon>
        <taxon>Sphingomonadaceae</taxon>
        <taxon>Sphingomonas</taxon>
    </lineage>
</organism>
<sequence>MQAPIAVTIPDAVKATGMSRTSIYEAMKRGDLTARKAGRRTLISFADLEAYLASLPTYQAGA</sequence>
<evidence type="ECO:0000259" key="1">
    <source>
        <dbReference type="Pfam" id="PF12728"/>
    </source>
</evidence>
<protein>
    <recommendedName>
        <fullName evidence="1">Helix-turn-helix domain-containing protein</fullName>
    </recommendedName>
</protein>
<proteinExistence type="predicted"/>